<protein>
    <submittedName>
        <fullName evidence="7">Carbohydrate kinase</fullName>
    </submittedName>
</protein>
<dbReference type="SUPFAM" id="SSF53067">
    <property type="entry name" value="Actin-like ATPase domain"/>
    <property type="match status" value="2"/>
</dbReference>
<reference evidence="7 8" key="1">
    <citation type="submission" date="2019-12" db="EMBL/GenBank/DDBJ databases">
        <authorList>
            <person name="Li M."/>
        </authorList>
    </citation>
    <scope>NUCLEOTIDE SEQUENCE [LARGE SCALE GENOMIC DNA]</scope>
    <source>
        <strain evidence="7 8">GBMRC 2046</strain>
    </source>
</reference>
<proteinExistence type="inferred from homology"/>
<evidence type="ECO:0000256" key="4">
    <source>
        <dbReference type="RuleBase" id="RU003733"/>
    </source>
</evidence>
<dbReference type="RefSeq" id="WP_160777683.1">
    <property type="nucleotide sequence ID" value="NZ_WUMV01000010.1"/>
</dbReference>
<dbReference type="InterPro" id="IPR018484">
    <property type="entry name" value="FGGY_N"/>
</dbReference>
<dbReference type="InterPro" id="IPR000577">
    <property type="entry name" value="Carb_kinase_FGGY"/>
</dbReference>
<sequence length="499" mass="53899">MSYTLGIDIGTFESKGVIVDEAGDIVASASSPHKMIVPQPGWAEHRADEDWWHDFKVISRELLETSGVDPSEIHCVATSAIGPCMLPVDDTGTPLMNGVLYGVDTRAEKEIVELDERFGADTILKRCGNALTSQSVGPKILWLKRNRPEVYEKAAKFLTSTSYVVFRLTGEYVIDHYTAANFSPLYDVSVQDWAADLSEGIADASRLPKLMWSTEIAGCISAQAAAETGLAEGTPVTAGTIDAAAEAVSVGVREAGDMMMMYGSTVFIILVTDNRVQDSRLWYAPWLFPGTHASMAGLATSGTLTHWFRDEFATELSKEAAFATLAEEARSSPKGAKGLILLPYFSGERTPIHDPRAKGAFFGLNLTHGRGDLYRALLEGIAYSTGHVIETYREAGQAPARILAVGGGTKNDVWLQATSDIGGLDQIVCEKTVGAAYGDAFLAAIAVGAAKPGDIQRWNPPKSTIEAEENAVYARQYRLFRELYESTKHIAAALSEDGE</sequence>
<dbReference type="InterPro" id="IPR018483">
    <property type="entry name" value="Carb_kinase_FGGY_CS"/>
</dbReference>
<dbReference type="CDD" id="cd07804">
    <property type="entry name" value="ASKHA_NBD_FGGY_RrXK-like"/>
    <property type="match status" value="1"/>
</dbReference>
<evidence type="ECO:0000259" key="6">
    <source>
        <dbReference type="Pfam" id="PF02782"/>
    </source>
</evidence>
<evidence type="ECO:0000313" key="8">
    <source>
        <dbReference type="Proteomes" id="UP000433101"/>
    </source>
</evidence>
<evidence type="ECO:0000256" key="1">
    <source>
        <dbReference type="ARBA" id="ARBA00009156"/>
    </source>
</evidence>
<dbReference type="InterPro" id="IPR043129">
    <property type="entry name" value="ATPase_NBD"/>
</dbReference>
<dbReference type="GO" id="GO:0005975">
    <property type="term" value="P:carbohydrate metabolic process"/>
    <property type="evidence" value="ECO:0007669"/>
    <property type="project" value="InterPro"/>
</dbReference>
<dbReference type="PANTHER" id="PTHR43095:SF5">
    <property type="entry name" value="XYLULOSE KINASE"/>
    <property type="match status" value="1"/>
</dbReference>
<dbReference type="Pfam" id="PF00370">
    <property type="entry name" value="FGGY_N"/>
    <property type="match status" value="1"/>
</dbReference>
<dbReference type="Gene3D" id="3.30.420.40">
    <property type="match status" value="2"/>
</dbReference>
<evidence type="ECO:0000313" key="7">
    <source>
        <dbReference type="EMBL" id="MXN67449.1"/>
    </source>
</evidence>
<feature type="domain" description="Carbohydrate kinase FGGY C-terminal" evidence="6">
    <location>
        <begin position="261"/>
        <end position="446"/>
    </location>
</feature>
<keyword evidence="8" id="KW-1185">Reference proteome</keyword>
<evidence type="ECO:0000256" key="2">
    <source>
        <dbReference type="ARBA" id="ARBA00022679"/>
    </source>
</evidence>
<dbReference type="Proteomes" id="UP000433101">
    <property type="component" value="Unassembled WGS sequence"/>
</dbReference>
<dbReference type="GO" id="GO:0016301">
    <property type="term" value="F:kinase activity"/>
    <property type="evidence" value="ECO:0007669"/>
    <property type="project" value="UniProtKB-KW"/>
</dbReference>
<dbReference type="PIRSF" id="PIRSF000538">
    <property type="entry name" value="GlpK"/>
    <property type="match status" value="1"/>
</dbReference>
<accession>A0A7X3LYH2</accession>
<dbReference type="InterPro" id="IPR018485">
    <property type="entry name" value="FGGY_C"/>
</dbReference>
<name>A0A7X3LYH2_9HYPH</name>
<comment type="caution">
    <text evidence="7">The sequence shown here is derived from an EMBL/GenBank/DDBJ whole genome shotgun (WGS) entry which is preliminary data.</text>
</comment>
<dbReference type="AlphaFoldDB" id="A0A7X3LYH2"/>
<dbReference type="InterPro" id="IPR050406">
    <property type="entry name" value="FGGY_Carb_Kinase"/>
</dbReference>
<keyword evidence="3 4" id="KW-0418">Kinase</keyword>
<feature type="domain" description="Carbohydrate kinase FGGY N-terminal" evidence="5">
    <location>
        <begin position="3"/>
        <end position="247"/>
    </location>
</feature>
<dbReference type="Pfam" id="PF02782">
    <property type="entry name" value="FGGY_C"/>
    <property type="match status" value="1"/>
</dbReference>
<dbReference type="GO" id="GO:0016773">
    <property type="term" value="F:phosphotransferase activity, alcohol group as acceptor"/>
    <property type="evidence" value="ECO:0007669"/>
    <property type="project" value="InterPro"/>
</dbReference>
<keyword evidence="2 4" id="KW-0808">Transferase</keyword>
<organism evidence="7 8">
    <name type="scientific">Stappia sediminis</name>
    <dbReference type="NCBI Taxonomy" id="2692190"/>
    <lineage>
        <taxon>Bacteria</taxon>
        <taxon>Pseudomonadati</taxon>
        <taxon>Pseudomonadota</taxon>
        <taxon>Alphaproteobacteria</taxon>
        <taxon>Hyphomicrobiales</taxon>
        <taxon>Stappiaceae</taxon>
        <taxon>Stappia</taxon>
    </lineage>
</organism>
<evidence type="ECO:0000259" key="5">
    <source>
        <dbReference type="Pfam" id="PF00370"/>
    </source>
</evidence>
<dbReference type="PANTHER" id="PTHR43095">
    <property type="entry name" value="SUGAR KINASE"/>
    <property type="match status" value="1"/>
</dbReference>
<dbReference type="EMBL" id="WUMV01000010">
    <property type="protein sequence ID" value="MXN67449.1"/>
    <property type="molecule type" value="Genomic_DNA"/>
</dbReference>
<dbReference type="PROSITE" id="PS00445">
    <property type="entry name" value="FGGY_KINASES_2"/>
    <property type="match status" value="1"/>
</dbReference>
<evidence type="ECO:0000256" key="3">
    <source>
        <dbReference type="ARBA" id="ARBA00022777"/>
    </source>
</evidence>
<comment type="similarity">
    <text evidence="1 4">Belongs to the FGGY kinase family.</text>
</comment>
<gene>
    <name evidence="7" type="ORF">GR183_21290</name>
</gene>